<dbReference type="AlphaFoldDB" id="A0A5S4GDD4"/>
<dbReference type="OrthoDB" id="4514516at2"/>
<evidence type="ECO:0000313" key="3">
    <source>
        <dbReference type="Proteomes" id="UP000305238"/>
    </source>
</evidence>
<protein>
    <submittedName>
        <fullName evidence="2">Protocatechuate 3,4-dioxygenase</fullName>
    </submittedName>
</protein>
<evidence type="ECO:0000313" key="2">
    <source>
        <dbReference type="EMBL" id="TMR30481.1"/>
    </source>
</evidence>
<dbReference type="Gene3D" id="3.40.830.10">
    <property type="entry name" value="LigB-like"/>
    <property type="match status" value="1"/>
</dbReference>
<reference evidence="2 3" key="1">
    <citation type="submission" date="2019-05" db="EMBL/GenBank/DDBJ databases">
        <title>Draft genome sequence of Actinomadura geliboluensis A8036.</title>
        <authorList>
            <person name="Saricaoglu S."/>
            <person name="Isik K."/>
        </authorList>
    </citation>
    <scope>NUCLEOTIDE SEQUENCE [LARGE SCALE GENOMIC DNA]</scope>
    <source>
        <strain evidence="2 3">A8036</strain>
    </source>
</reference>
<evidence type="ECO:0000259" key="1">
    <source>
        <dbReference type="Pfam" id="PF02900"/>
    </source>
</evidence>
<accession>A0A5S4GDD4</accession>
<dbReference type="Pfam" id="PF02900">
    <property type="entry name" value="LigB"/>
    <property type="match status" value="1"/>
</dbReference>
<feature type="domain" description="Extradiol ring-cleavage dioxygenase class III enzyme subunit B" evidence="1">
    <location>
        <begin position="107"/>
        <end position="352"/>
    </location>
</feature>
<name>A0A5S4GDD4_9ACTN</name>
<keyword evidence="2" id="KW-0560">Oxidoreductase</keyword>
<proteinExistence type="predicted"/>
<dbReference type="RefSeq" id="WP_138640525.1">
    <property type="nucleotide sequence ID" value="NZ_JASWDG010000048.1"/>
</dbReference>
<sequence length="378" mass="40260">MAVTAKVLEQAILALGRDTALLARFRADPAGVGAGLGLDAEWAGVIADGRRDRLRSAGVVDGITILVSRWFADDLGDSTSASRFHVEHAAPPPDPDVPANLVFAGGCSHVPDLLARPEIDPADGVARLTGAYRRLGERIAAADPDVLLVTADCHFQSFRTGAFVVGTAASHTGSMEFFKRPDLDLALTGAPAFARAIVDAVRAEGMEVEEADRVDLDHGLIVPLRQVLPRPGLPVVPIITQPARTFSPFGARAFGEVLRTVLETRGERVAMLATGGLSHWLDPGKFGGVDVEFDTYILEMLQAGRGNDLGNLEPYPLLDHGQYEFLNWLIMLGLVGPGVPAEVLAYEPMEASGGGWTVVDLPLPERPARAGREEHAHA</sequence>
<dbReference type="InterPro" id="IPR004183">
    <property type="entry name" value="Xdiol_dOase_suB"/>
</dbReference>
<dbReference type="GO" id="GO:0016702">
    <property type="term" value="F:oxidoreductase activity, acting on single donors with incorporation of molecular oxygen, incorporation of two atoms of oxygen"/>
    <property type="evidence" value="ECO:0007669"/>
    <property type="project" value="UniProtKB-ARBA"/>
</dbReference>
<dbReference type="SUPFAM" id="SSF53213">
    <property type="entry name" value="LigB-like"/>
    <property type="match status" value="1"/>
</dbReference>
<dbReference type="EMBL" id="VCKZ01000340">
    <property type="protein sequence ID" value="TMR30481.1"/>
    <property type="molecule type" value="Genomic_DNA"/>
</dbReference>
<dbReference type="GO" id="GO:0008198">
    <property type="term" value="F:ferrous iron binding"/>
    <property type="evidence" value="ECO:0007669"/>
    <property type="project" value="InterPro"/>
</dbReference>
<gene>
    <name evidence="2" type="ORF">ETD96_33640</name>
</gene>
<dbReference type="Proteomes" id="UP000305238">
    <property type="component" value="Unassembled WGS sequence"/>
</dbReference>
<comment type="caution">
    <text evidence="2">The sequence shown here is derived from an EMBL/GenBank/DDBJ whole genome shotgun (WGS) entry which is preliminary data.</text>
</comment>
<organism evidence="2 3">
    <name type="scientific">Actinomadura geliboluensis</name>
    <dbReference type="NCBI Taxonomy" id="882440"/>
    <lineage>
        <taxon>Bacteria</taxon>
        <taxon>Bacillati</taxon>
        <taxon>Actinomycetota</taxon>
        <taxon>Actinomycetes</taxon>
        <taxon>Streptosporangiales</taxon>
        <taxon>Thermomonosporaceae</taxon>
        <taxon>Actinomadura</taxon>
    </lineage>
</organism>
<keyword evidence="2" id="KW-0223">Dioxygenase</keyword>
<keyword evidence="3" id="KW-1185">Reference proteome</keyword>